<proteinExistence type="predicted"/>
<dbReference type="EMBL" id="NAJQ01000166">
    <property type="protein sequence ID" value="TKA76342.1"/>
    <property type="molecule type" value="Genomic_DNA"/>
</dbReference>
<keyword evidence="2" id="KW-1185">Reference proteome</keyword>
<accession>A0A4U0XH13</accession>
<evidence type="ECO:0000313" key="1">
    <source>
        <dbReference type="EMBL" id="TKA76342.1"/>
    </source>
</evidence>
<reference evidence="1 2" key="1">
    <citation type="submission" date="2017-03" db="EMBL/GenBank/DDBJ databases">
        <title>Genomes of endolithic fungi from Antarctica.</title>
        <authorList>
            <person name="Coleine C."/>
            <person name="Masonjones S."/>
            <person name="Stajich J.E."/>
        </authorList>
    </citation>
    <scope>NUCLEOTIDE SEQUENCE [LARGE SCALE GENOMIC DNA]</scope>
    <source>
        <strain evidence="1 2">CCFEE 5184</strain>
    </source>
</reference>
<gene>
    <name evidence="1" type="ORF">B0A55_03740</name>
</gene>
<dbReference type="AlphaFoldDB" id="A0A4U0XH13"/>
<protein>
    <submittedName>
        <fullName evidence="1">Uncharacterized protein</fullName>
    </submittedName>
</protein>
<name>A0A4U0XH13_9PEZI</name>
<organism evidence="1 2">
    <name type="scientific">Friedmanniomyces simplex</name>
    <dbReference type="NCBI Taxonomy" id="329884"/>
    <lineage>
        <taxon>Eukaryota</taxon>
        <taxon>Fungi</taxon>
        <taxon>Dikarya</taxon>
        <taxon>Ascomycota</taxon>
        <taxon>Pezizomycotina</taxon>
        <taxon>Dothideomycetes</taxon>
        <taxon>Dothideomycetidae</taxon>
        <taxon>Mycosphaerellales</taxon>
        <taxon>Teratosphaeriaceae</taxon>
        <taxon>Friedmanniomyces</taxon>
    </lineage>
</organism>
<evidence type="ECO:0000313" key="2">
    <source>
        <dbReference type="Proteomes" id="UP000309340"/>
    </source>
</evidence>
<dbReference type="Proteomes" id="UP000309340">
    <property type="component" value="Unassembled WGS sequence"/>
</dbReference>
<comment type="caution">
    <text evidence="1">The sequence shown here is derived from an EMBL/GenBank/DDBJ whole genome shotgun (WGS) entry which is preliminary data.</text>
</comment>
<sequence length="115" mass="12431">MEYSFDDFIGFDGGSAFAVPPPNPQSMHQPLRKQSDPAFESQVQAAGASFVGSQFSHNMIHHPMLAYIPISTTPSTTWLGDHWMELAMGSGTDADGDFSTFGNVALPYDESTLAN</sequence>